<sequence>MYLEITAPAVCIEYENNARVTVHGEVSKEVDVEMPNPNLDYYLISDEWLIDHSRVTIDGRTWELDLSEAEITLELTIDEVRESAKLRAAEDYVTEEVILEEWAGFRHAPKAVQNAWNETVYGEPTPSV</sequence>
<protein>
    <submittedName>
        <fullName evidence="1">Uncharacterized protein</fullName>
    </submittedName>
</protein>
<organism evidence="1 2">
    <name type="scientific">Natronorubrum sulfidifaciens JCM 14089</name>
    <dbReference type="NCBI Taxonomy" id="1230460"/>
    <lineage>
        <taxon>Archaea</taxon>
        <taxon>Methanobacteriati</taxon>
        <taxon>Methanobacteriota</taxon>
        <taxon>Stenosarchaea group</taxon>
        <taxon>Halobacteria</taxon>
        <taxon>Halobacteriales</taxon>
        <taxon>Natrialbaceae</taxon>
        <taxon>Natronorubrum</taxon>
    </lineage>
</organism>
<dbReference type="STRING" id="1230460.C495_03667"/>
<proteinExistence type="predicted"/>
<keyword evidence="2" id="KW-1185">Reference proteome</keyword>
<dbReference type="OrthoDB" id="375274at2157"/>
<dbReference type="RefSeq" id="WP_008160117.1">
    <property type="nucleotide sequence ID" value="NZ_AOHX01000026.1"/>
</dbReference>
<dbReference type="Proteomes" id="UP000011661">
    <property type="component" value="Unassembled WGS sequence"/>
</dbReference>
<gene>
    <name evidence="1" type="ORF">C495_03667</name>
</gene>
<dbReference type="EMBL" id="AOHX01000026">
    <property type="protein sequence ID" value="ELY47325.1"/>
    <property type="molecule type" value="Genomic_DNA"/>
</dbReference>
<accession>L9WCV3</accession>
<reference evidence="1 2" key="1">
    <citation type="journal article" date="2014" name="PLoS Genet.">
        <title>Phylogenetically driven sequencing of extremely halophilic archaea reveals strategies for static and dynamic osmo-response.</title>
        <authorList>
            <person name="Becker E.A."/>
            <person name="Seitzer P.M."/>
            <person name="Tritt A."/>
            <person name="Larsen D."/>
            <person name="Krusor M."/>
            <person name="Yao A.I."/>
            <person name="Wu D."/>
            <person name="Madern D."/>
            <person name="Eisen J.A."/>
            <person name="Darling A.E."/>
            <person name="Facciotti M.T."/>
        </authorList>
    </citation>
    <scope>NUCLEOTIDE SEQUENCE [LARGE SCALE GENOMIC DNA]</scope>
    <source>
        <strain evidence="1 2">JCM 14089</strain>
    </source>
</reference>
<evidence type="ECO:0000313" key="1">
    <source>
        <dbReference type="EMBL" id="ELY47325.1"/>
    </source>
</evidence>
<evidence type="ECO:0000313" key="2">
    <source>
        <dbReference type="Proteomes" id="UP000011661"/>
    </source>
</evidence>
<comment type="caution">
    <text evidence="1">The sequence shown here is derived from an EMBL/GenBank/DDBJ whole genome shotgun (WGS) entry which is preliminary data.</text>
</comment>
<dbReference type="AlphaFoldDB" id="L9WCV3"/>
<dbReference type="PATRIC" id="fig|1230460.4.peg.733"/>
<name>L9WCV3_9EURY</name>